<dbReference type="InterPro" id="IPR003598">
    <property type="entry name" value="Ig_sub2"/>
</dbReference>
<sequence length="406" mass="43938">MMRSRKTTGKMVASATVIVWSSCLLMMMLLLLPSSSLAQDQDETKAGDSRNWCSGECEPESCPAAEGCKAGFTLDPCGCCTVCAPSLGDKCDYYNNNNSEEDEDEATKNVDRAIQESSSSSRFGDCGDNLECRLRDDNRSPGDREATCQCTDQRIVCGSDGKTYDNICQLREESVVVGLQDSSFSINEDVDKSSNKQQQQQQHPLLTVAQWGPCEEGKYTLQWGTILSPSITSSPEPQVRVGQHGNAALACEARGWPVPTITWETVRADGSHFVLPSDHTTIAVQQRGGPERLMVSGWVQVMSVQPHDGGRYTCVATNKLGEARAESQLGVYEGKYERYPICPQNSGGARGRLIDSPAIIVVGCQQQPSVAVSLFAAVAAPDDAVVGCMLQTTTTTTTNRKHQVAL</sequence>
<dbReference type="GO" id="GO:0005520">
    <property type="term" value="F:insulin-like growth factor binding"/>
    <property type="evidence" value="ECO:0007669"/>
    <property type="project" value="InterPro"/>
</dbReference>
<dbReference type="AlphaFoldDB" id="A0A7R9BR72"/>
<evidence type="ECO:0000259" key="6">
    <source>
        <dbReference type="PROSITE" id="PS50835"/>
    </source>
</evidence>
<comment type="subcellular location">
    <subcellularLocation>
        <location evidence="1">Secreted</location>
    </subcellularLocation>
</comment>
<organism evidence="8">
    <name type="scientific">Notodromas monacha</name>
    <dbReference type="NCBI Taxonomy" id="399045"/>
    <lineage>
        <taxon>Eukaryota</taxon>
        <taxon>Metazoa</taxon>
        <taxon>Ecdysozoa</taxon>
        <taxon>Arthropoda</taxon>
        <taxon>Crustacea</taxon>
        <taxon>Oligostraca</taxon>
        <taxon>Ostracoda</taxon>
        <taxon>Podocopa</taxon>
        <taxon>Podocopida</taxon>
        <taxon>Cypridocopina</taxon>
        <taxon>Cypridoidea</taxon>
        <taxon>Cyprididae</taxon>
        <taxon>Notodromas</taxon>
    </lineage>
</organism>
<feature type="domain" description="IGFBP N-terminal" evidence="7">
    <location>
        <begin position="49"/>
        <end position="151"/>
    </location>
</feature>
<evidence type="ECO:0000259" key="7">
    <source>
        <dbReference type="PROSITE" id="PS51323"/>
    </source>
</evidence>
<dbReference type="GO" id="GO:0005576">
    <property type="term" value="C:extracellular region"/>
    <property type="evidence" value="ECO:0007669"/>
    <property type="project" value="UniProtKB-SubCell"/>
</dbReference>
<dbReference type="PROSITE" id="PS00222">
    <property type="entry name" value="IGFBP_N_1"/>
    <property type="match status" value="1"/>
</dbReference>
<dbReference type="Pfam" id="PF07648">
    <property type="entry name" value="Kazal_2"/>
    <property type="match status" value="1"/>
</dbReference>
<dbReference type="InterPro" id="IPR002350">
    <property type="entry name" value="Kazal_dom"/>
</dbReference>
<dbReference type="InterPro" id="IPR007110">
    <property type="entry name" value="Ig-like_dom"/>
</dbReference>
<evidence type="ECO:0000256" key="4">
    <source>
        <dbReference type="ARBA" id="ARBA00023319"/>
    </source>
</evidence>
<dbReference type="InterPro" id="IPR017891">
    <property type="entry name" value="Insulin_GF-bd_Cys-rich_CS"/>
</dbReference>
<dbReference type="GO" id="GO:0001558">
    <property type="term" value="P:regulation of cell growth"/>
    <property type="evidence" value="ECO:0007669"/>
    <property type="project" value="InterPro"/>
</dbReference>
<dbReference type="Gene3D" id="4.10.40.20">
    <property type="match status" value="1"/>
</dbReference>
<keyword evidence="3 5" id="KW-0732">Signal</keyword>
<evidence type="ECO:0000313" key="9">
    <source>
        <dbReference type="Proteomes" id="UP000678499"/>
    </source>
</evidence>
<dbReference type="Proteomes" id="UP000678499">
    <property type="component" value="Unassembled WGS sequence"/>
</dbReference>
<evidence type="ECO:0000256" key="5">
    <source>
        <dbReference type="SAM" id="SignalP"/>
    </source>
</evidence>
<dbReference type="Gene3D" id="2.60.40.10">
    <property type="entry name" value="Immunoglobulins"/>
    <property type="match status" value="1"/>
</dbReference>
<protein>
    <submittedName>
        <fullName evidence="8">Uncharacterized protein</fullName>
    </submittedName>
</protein>
<dbReference type="EMBL" id="CAJPEX010001314">
    <property type="protein sequence ID" value="CAG0918830.1"/>
    <property type="molecule type" value="Genomic_DNA"/>
</dbReference>
<feature type="domain" description="Ig-like" evidence="6">
    <location>
        <begin position="229"/>
        <end position="330"/>
    </location>
</feature>
<reference evidence="8" key="1">
    <citation type="submission" date="2020-11" db="EMBL/GenBank/DDBJ databases">
        <authorList>
            <person name="Tran Van P."/>
        </authorList>
    </citation>
    <scope>NUCLEOTIDE SEQUENCE</scope>
</reference>
<evidence type="ECO:0000256" key="2">
    <source>
        <dbReference type="ARBA" id="ARBA00022525"/>
    </source>
</evidence>
<feature type="chain" id="PRO_5036210249" evidence="5">
    <location>
        <begin position="39"/>
        <end position="406"/>
    </location>
</feature>
<accession>A0A7R9BR72</accession>
<proteinExistence type="predicted"/>
<keyword evidence="2" id="KW-0964">Secreted</keyword>
<dbReference type="SMART" id="SM00408">
    <property type="entry name" value="IGc2"/>
    <property type="match status" value="1"/>
</dbReference>
<dbReference type="SMART" id="SM00409">
    <property type="entry name" value="IG"/>
    <property type="match status" value="1"/>
</dbReference>
<evidence type="ECO:0000256" key="1">
    <source>
        <dbReference type="ARBA" id="ARBA00004613"/>
    </source>
</evidence>
<dbReference type="PANTHER" id="PTHR14186">
    <property type="entry name" value="INSULIN-LIKE GROWTH FACTOR BINDING PROTEIN-RELATED"/>
    <property type="match status" value="1"/>
</dbReference>
<dbReference type="EMBL" id="OA883351">
    <property type="protein sequence ID" value="CAD7278678.1"/>
    <property type="molecule type" value="Genomic_DNA"/>
</dbReference>
<dbReference type="InterPro" id="IPR036179">
    <property type="entry name" value="Ig-like_dom_sf"/>
</dbReference>
<dbReference type="Gene3D" id="3.30.60.30">
    <property type="match status" value="1"/>
</dbReference>
<name>A0A7R9BR72_9CRUS</name>
<gene>
    <name evidence="8" type="ORF">NMOB1V02_LOCUS6376</name>
</gene>
<dbReference type="InterPro" id="IPR003599">
    <property type="entry name" value="Ig_sub"/>
</dbReference>
<dbReference type="PANTHER" id="PTHR14186:SF19">
    <property type="entry name" value="INSULIN-LIKE GROWTH FACTOR-BINDING PROTEIN 7"/>
    <property type="match status" value="1"/>
</dbReference>
<dbReference type="InterPro" id="IPR013783">
    <property type="entry name" value="Ig-like_fold"/>
</dbReference>
<dbReference type="InterPro" id="IPR000867">
    <property type="entry name" value="IGFBP-like"/>
</dbReference>
<dbReference type="GO" id="GO:0009966">
    <property type="term" value="P:regulation of signal transduction"/>
    <property type="evidence" value="ECO:0007669"/>
    <property type="project" value="TreeGrafter"/>
</dbReference>
<dbReference type="SUPFAM" id="SSF48726">
    <property type="entry name" value="Immunoglobulin"/>
    <property type="match status" value="1"/>
</dbReference>
<dbReference type="PROSITE" id="PS51257">
    <property type="entry name" value="PROKAR_LIPOPROTEIN"/>
    <property type="match status" value="1"/>
</dbReference>
<dbReference type="PROSITE" id="PS51323">
    <property type="entry name" value="IGFBP_N_2"/>
    <property type="match status" value="1"/>
</dbReference>
<keyword evidence="4" id="KW-0393">Immunoglobulin domain</keyword>
<evidence type="ECO:0000313" key="8">
    <source>
        <dbReference type="EMBL" id="CAD7278678.1"/>
    </source>
</evidence>
<dbReference type="InterPro" id="IPR011390">
    <property type="entry name" value="IGFBP_rP_mac25"/>
</dbReference>
<feature type="signal peptide" evidence="5">
    <location>
        <begin position="1"/>
        <end position="38"/>
    </location>
</feature>
<dbReference type="InterPro" id="IPR036058">
    <property type="entry name" value="Kazal_dom_sf"/>
</dbReference>
<evidence type="ECO:0000256" key="3">
    <source>
        <dbReference type="ARBA" id="ARBA00022729"/>
    </source>
</evidence>
<dbReference type="Pfam" id="PF00219">
    <property type="entry name" value="IGFBP"/>
    <property type="match status" value="1"/>
</dbReference>
<dbReference type="SUPFAM" id="SSF100895">
    <property type="entry name" value="Kazal-type serine protease inhibitors"/>
    <property type="match status" value="1"/>
</dbReference>
<dbReference type="PROSITE" id="PS50835">
    <property type="entry name" value="IG_LIKE"/>
    <property type="match status" value="1"/>
</dbReference>
<dbReference type="CDD" id="cd00104">
    <property type="entry name" value="KAZAL_FS"/>
    <property type="match status" value="1"/>
</dbReference>
<dbReference type="SMART" id="SM00280">
    <property type="entry name" value="KAZAL"/>
    <property type="match status" value="1"/>
</dbReference>
<keyword evidence="9" id="KW-1185">Reference proteome</keyword>
<dbReference type="Pfam" id="PF13927">
    <property type="entry name" value="Ig_3"/>
    <property type="match status" value="1"/>
</dbReference>
<dbReference type="OrthoDB" id="5985519at2759"/>